<evidence type="ECO:0000313" key="1">
    <source>
        <dbReference type="EMBL" id="KKK80668.1"/>
    </source>
</evidence>
<feature type="non-terminal residue" evidence="1">
    <location>
        <position position="243"/>
    </location>
</feature>
<dbReference type="AlphaFoldDB" id="A0A0F8YGR1"/>
<dbReference type="EMBL" id="LAZR01053474">
    <property type="protein sequence ID" value="KKK80668.1"/>
    <property type="molecule type" value="Genomic_DNA"/>
</dbReference>
<name>A0A0F8YGR1_9ZZZZ</name>
<sequence length="243" mass="25916">MLGRQERASRLLRQWFTGLLQKCLVRNGSDATKILTHINKFGRNANVDQAAVPIADDGVTLANWQASAAAATNIISSDNADNGATATGALTCIVHGLDANYQYVTEEVTLNGSTQVVLNTAFLRVWRIVVDTAGSGNTNAGAIDVRHSTTVLARIPIGNNQTEMAMFTVPTGHHGVIEDVYGELEKAGGATTYVTFRLWTQAVEKAKRLRLVYSATAAASTHVTHEFGGDREGIHGGVTIEPG</sequence>
<accession>A0A0F8YGR1</accession>
<reference evidence="1" key="1">
    <citation type="journal article" date="2015" name="Nature">
        <title>Complex archaea that bridge the gap between prokaryotes and eukaryotes.</title>
        <authorList>
            <person name="Spang A."/>
            <person name="Saw J.H."/>
            <person name="Jorgensen S.L."/>
            <person name="Zaremba-Niedzwiedzka K."/>
            <person name="Martijn J."/>
            <person name="Lind A.E."/>
            <person name="van Eijk R."/>
            <person name="Schleper C."/>
            <person name="Guy L."/>
            <person name="Ettema T.J."/>
        </authorList>
    </citation>
    <scope>NUCLEOTIDE SEQUENCE</scope>
</reference>
<gene>
    <name evidence="1" type="ORF">LCGC14_2821180</name>
</gene>
<organism evidence="1">
    <name type="scientific">marine sediment metagenome</name>
    <dbReference type="NCBI Taxonomy" id="412755"/>
    <lineage>
        <taxon>unclassified sequences</taxon>
        <taxon>metagenomes</taxon>
        <taxon>ecological metagenomes</taxon>
    </lineage>
</organism>
<protein>
    <submittedName>
        <fullName evidence="1">Uncharacterized protein</fullName>
    </submittedName>
</protein>
<comment type="caution">
    <text evidence="1">The sequence shown here is derived from an EMBL/GenBank/DDBJ whole genome shotgun (WGS) entry which is preliminary data.</text>
</comment>
<proteinExistence type="predicted"/>